<organism evidence="2 3">
    <name type="scientific">Didymodactylos carnosus</name>
    <dbReference type="NCBI Taxonomy" id="1234261"/>
    <lineage>
        <taxon>Eukaryota</taxon>
        <taxon>Metazoa</taxon>
        <taxon>Spiralia</taxon>
        <taxon>Gnathifera</taxon>
        <taxon>Rotifera</taxon>
        <taxon>Eurotatoria</taxon>
        <taxon>Bdelloidea</taxon>
        <taxon>Philodinida</taxon>
        <taxon>Philodinidae</taxon>
        <taxon>Didymodactylos</taxon>
    </lineage>
</organism>
<reference evidence="2" key="1">
    <citation type="submission" date="2021-02" db="EMBL/GenBank/DDBJ databases">
        <authorList>
            <person name="Nowell W R."/>
        </authorList>
    </citation>
    <scope>NUCLEOTIDE SEQUENCE</scope>
</reference>
<gene>
    <name evidence="1" type="ORF">OVA965_LOCUS44905</name>
    <name evidence="2" type="ORF">TMI583_LOCUS47987</name>
</gene>
<evidence type="ECO:0000313" key="1">
    <source>
        <dbReference type="EMBL" id="CAF1652712.1"/>
    </source>
</evidence>
<dbReference type="Proteomes" id="UP000677228">
    <property type="component" value="Unassembled WGS sequence"/>
</dbReference>
<protein>
    <submittedName>
        <fullName evidence="2">Uncharacterized protein</fullName>
    </submittedName>
</protein>
<evidence type="ECO:0000313" key="2">
    <source>
        <dbReference type="EMBL" id="CAF4501821.1"/>
    </source>
</evidence>
<sequence length="194" mass="23742">IWSKNLKQRRIAFWNYFNNQQKYQLYTRWVNSEPPIVPNTFKICLNPQETDIEHSLRKTHANRTFQFHIDLHEAKATRFRQQQQQIDAQHEQFLSTVATGAVFIQLLNLWNKDCLRNEQTSLKIWEKHEHHYRKYEEAIDNRQDPWIIIKSDNRPKFPYRSCRINNTQHSTRFNPGKKNYYPTQQYRQYCSPSR</sequence>
<feature type="non-terminal residue" evidence="2">
    <location>
        <position position="194"/>
    </location>
</feature>
<dbReference type="EMBL" id="CAJNOK010066797">
    <property type="protein sequence ID" value="CAF1652712.1"/>
    <property type="molecule type" value="Genomic_DNA"/>
</dbReference>
<dbReference type="EMBL" id="CAJOBA010095563">
    <property type="protein sequence ID" value="CAF4501821.1"/>
    <property type="molecule type" value="Genomic_DNA"/>
</dbReference>
<comment type="caution">
    <text evidence="2">The sequence shown here is derived from an EMBL/GenBank/DDBJ whole genome shotgun (WGS) entry which is preliminary data.</text>
</comment>
<accession>A0A8S2XNM4</accession>
<name>A0A8S2XNM4_9BILA</name>
<dbReference type="AlphaFoldDB" id="A0A8S2XNM4"/>
<evidence type="ECO:0000313" key="3">
    <source>
        <dbReference type="Proteomes" id="UP000682733"/>
    </source>
</evidence>
<dbReference type="Proteomes" id="UP000682733">
    <property type="component" value="Unassembled WGS sequence"/>
</dbReference>
<feature type="non-terminal residue" evidence="2">
    <location>
        <position position="1"/>
    </location>
</feature>
<proteinExistence type="predicted"/>